<evidence type="ECO:0000313" key="2">
    <source>
        <dbReference type="EMBL" id="CUQ81241.1"/>
    </source>
</evidence>
<feature type="transmembrane region" description="Helical" evidence="1">
    <location>
        <begin position="90"/>
        <end position="108"/>
    </location>
</feature>
<gene>
    <name evidence="2" type="ORF">ERS852502_00244</name>
</gene>
<dbReference type="EMBL" id="CZBX01000001">
    <property type="protein sequence ID" value="CUQ81241.1"/>
    <property type="molecule type" value="Genomic_DNA"/>
</dbReference>
<dbReference type="RefSeq" id="WP_055170604.1">
    <property type="nucleotide sequence ID" value="NZ_CACRUQ010000013.1"/>
</dbReference>
<evidence type="ECO:0000256" key="1">
    <source>
        <dbReference type="SAM" id="Phobius"/>
    </source>
</evidence>
<keyword evidence="1" id="KW-0812">Transmembrane</keyword>
<keyword evidence="1" id="KW-0472">Membrane</keyword>
<dbReference type="Pfam" id="PF03419">
    <property type="entry name" value="Peptidase_U4"/>
    <property type="match status" value="1"/>
</dbReference>
<reference evidence="2 3" key="1">
    <citation type="submission" date="2015-09" db="EMBL/GenBank/DDBJ databases">
        <authorList>
            <consortium name="Pathogen Informatics"/>
        </authorList>
    </citation>
    <scope>NUCLEOTIDE SEQUENCE [LARGE SCALE GENOMIC DNA]</scope>
    <source>
        <strain evidence="2 3">2789STDY5834889</strain>
    </source>
</reference>
<feature type="transmembrane region" description="Helical" evidence="1">
    <location>
        <begin position="6"/>
        <end position="25"/>
    </location>
</feature>
<dbReference type="AlphaFoldDB" id="A0A174ZB72"/>
<evidence type="ECO:0000313" key="3">
    <source>
        <dbReference type="Proteomes" id="UP000078383"/>
    </source>
</evidence>
<dbReference type="Proteomes" id="UP000078383">
    <property type="component" value="Unassembled WGS sequence"/>
</dbReference>
<feature type="transmembrane region" description="Helical" evidence="1">
    <location>
        <begin position="60"/>
        <end position="78"/>
    </location>
</feature>
<dbReference type="InterPro" id="IPR005081">
    <property type="entry name" value="SpoIIGA"/>
</dbReference>
<dbReference type="OrthoDB" id="2690199at2"/>
<name>A0A174ZB72_9FIRM</name>
<proteinExistence type="predicted"/>
<sequence>MHYELYIDLFFLENFMMDSLLLFVTERITGGKYSFKGVLSGAFLGSVLTCLMVVVSVPAWMKNIAFYLVIPFCMLWLKNRKQCMLQILKGMGLLYLFGMFLGGTLMMFRPYLHYISLFYGIAVLSSQGILMAWKFLKVLKIEQERCCEVILFTEADSYKVHALRDTGNCLTDPLSGEGVHVLDCNFYHQVMKEAMEFRYIPYRSVHGSGIMKIFRIRKMCVEINEKEWIESPLIGVSESPISGKEDYQLILNCKVQML</sequence>
<feature type="transmembrane region" description="Helical" evidence="1">
    <location>
        <begin position="37"/>
        <end position="54"/>
    </location>
</feature>
<feature type="transmembrane region" description="Helical" evidence="1">
    <location>
        <begin position="114"/>
        <end position="136"/>
    </location>
</feature>
<keyword evidence="1" id="KW-1133">Transmembrane helix</keyword>
<dbReference type="GO" id="GO:0030436">
    <property type="term" value="P:asexual sporulation"/>
    <property type="evidence" value="ECO:0007669"/>
    <property type="project" value="InterPro"/>
</dbReference>
<protein>
    <submittedName>
        <fullName evidence="2">Sigma-E processing peptidase SpoIIGA</fullName>
    </submittedName>
</protein>
<accession>A0A174ZB72</accession>
<organism evidence="2 3">
    <name type="scientific">[Ruminococcus] torques</name>
    <dbReference type="NCBI Taxonomy" id="33039"/>
    <lineage>
        <taxon>Bacteria</taxon>
        <taxon>Bacillati</taxon>
        <taxon>Bacillota</taxon>
        <taxon>Clostridia</taxon>
        <taxon>Lachnospirales</taxon>
        <taxon>Lachnospiraceae</taxon>
        <taxon>Mediterraneibacter</taxon>
    </lineage>
</organism>
<dbReference type="GO" id="GO:0006508">
    <property type="term" value="P:proteolysis"/>
    <property type="evidence" value="ECO:0007669"/>
    <property type="project" value="InterPro"/>
</dbReference>
<dbReference type="GO" id="GO:0004190">
    <property type="term" value="F:aspartic-type endopeptidase activity"/>
    <property type="evidence" value="ECO:0007669"/>
    <property type="project" value="InterPro"/>
</dbReference>